<reference evidence="4" key="1">
    <citation type="journal article" date="2018" name="Front. Microbiol.">
        <title>Genome-Based Analysis Reveals the Taxonomy and Diversity of the Family Idiomarinaceae.</title>
        <authorList>
            <person name="Liu Y."/>
            <person name="Lai Q."/>
            <person name="Shao Z."/>
        </authorList>
    </citation>
    <scope>NUCLEOTIDE SEQUENCE [LARGE SCALE GENOMIC DNA]</scope>
    <source>
        <strain evidence="4">BH195</strain>
    </source>
</reference>
<sequence>MITNDNSCAVFEPLISGALDGELTQQQQQHLQQHLNHCDRCRQIFDELAAVQIELQKGRAISHPLQSREVTSGARFWPLFGWALLAAGVLPLIAYAIYQFMLDETLPLWVKLAIVSTSVGLLVLFAYVARQRYVIAKNDKYKKVQL</sequence>
<accession>A0A432Y0P4</accession>
<dbReference type="Proteomes" id="UP000287198">
    <property type="component" value="Unassembled WGS sequence"/>
</dbReference>
<dbReference type="AlphaFoldDB" id="A0A432Y0P4"/>
<protein>
    <recommendedName>
        <fullName evidence="2">Putative zinc-finger domain-containing protein</fullName>
    </recommendedName>
</protein>
<organism evidence="3 4">
    <name type="scientific">Pseudidiomarina halophila</name>
    <dbReference type="NCBI Taxonomy" id="1449799"/>
    <lineage>
        <taxon>Bacteria</taxon>
        <taxon>Pseudomonadati</taxon>
        <taxon>Pseudomonadota</taxon>
        <taxon>Gammaproteobacteria</taxon>
        <taxon>Alteromonadales</taxon>
        <taxon>Idiomarinaceae</taxon>
        <taxon>Pseudidiomarina</taxon>
    </lineage>
</organism>
<feature type="transmembrane region" description="Helical" evidence="1">
    <location>
        <begin position="109"/>
        <end position="129"/>
    </location>
</feature>
<dbReference type="InterPro" id="IPR027383">
    <property type="entry name" value="Znf_put"/>
</dbReference>
<evidence type="ECO:0000259" key="2">
    <source>
        <dbReference type="Pfam" id="PF13490"/>
    </source>
</evidence>
<proteinExistence type="predicted"/>
<keyword evidence="1" id="KW-1133">Transmembrane helix</keyword>
<dbReference type="EMBL" id="PIPW01000001">
    <property type="protein sequence ID" value="RUO54513.1"/>
    <property type="molecule type" value="Genomic_DNA"/>
</dbReference>
<evidence type="ECO:0000313" key="4">
    <source>
        <dbReference type="Proteomes" id="UP000287198"/>
    </source>
</evidence>
<dbReference type="OrthoDB" id="6237627at2"/>
<dbReference type="Gene3D" id="1.10.10.1320">
    <property type="entry name" value="Anti-sigma factor, zinc-finger domain"/>
    <property type="match status" value="1"/>
</dbReference>
<evidence type="ECO:0000313" key="3">
    <source>
        <dbReference type="EMBL" id="RUO54513.1"/>
    </source>
</evidence>
<feature type="domain" description="Putative zinc-finger" evidence="2">
    <location>
        <begin position="8"/>
        <end position="42"/>
    </location>
</feature>
<comment type="caution">
    <text evidence="3">The sequence shown here is derived from an EMBL/GenBank/DDBJ whole genome shotgun (WGS) entry which is preliminary data.</text>
</comment>
<feature type="transmembrane region" description="Helical" evidence="1">
    <location>
        <begin position="76"/>
        <end position="97"/>
    </location>
</feature>
<name>A0A432Y0P4_9GAMM</name>
<evidence type="ECO:0000256" key="1">
    <source>
        <dbReference type="SAM" id="Phobius"/>
    </source>
</evidence>
<keyword evidence="1" id="KW-0812">Transmembrane</keyword>
<keyword evidence="4" id="KW-1185">Reference proteome</keyword>
<dbReference type="RefSeq" id="WP_126761969.1">
    <property type="nucleotide sequence ID" value="NZ_JBHLTZ010000004.1"/>
</dbReference>
<gene>
    <name evidence="3" type="ORF">CWI69_03650</name>
</gene>
<dbReference type="InterPro" id="IPR041916">
    <property type="entry name" value="Anti_sigma_zinc_sf"/>
</dbReference>
<keyword evidence="1" id="KW-0472">Membrane</keyword>
<dbReference type="Pfam" id="PF13490">
    <property type="entry name" value="zf-HC2"/>
    <property type="match status" value="1"/>
</dbReference>